<feature type="chain" id="PRO_5013911091" description="PepSY domain-containing protein" evidence="2">
    <location>
        <begin position="35"/>
        <end position="236"/>
    </location>
</feature>
<keyword evidence="4" id="KW-1185">Reference proteome</keyword>
<feature type="region of interest" description="Disordered" evidence="1">
    <location>
        <begin position="116"/>
        <end position="236"/>
    </location>
</feature>
<proteinExistence type="predicted"/>
<evidence type="ECO:0000256" key="2">
    <source>
        <dbReference type="SAM" id="SignalP"/>
    </source>
</evidence>
<evidence type="ECO:0008006" key="5">
    <source>
        <dbReference type="Google" id="ProtNLM"/>
    </source>
</evidence>
<feature type="compositionally biased region" description="Low complexity" evidence="1">
    <location>
        <begin position="176"/>
        <end position="208"/>
    </location>
</feature>
<accession>A0A2D2D525</accession>
<dbReference type="Proteomes" id="UP000230709">
    <property type="component" value="Chromosome"/>
</dbReference>
<dbReference type="RefSeq" id="WP_024749433.1">
    <property type="nucleotide sequence ID" value="NZ_ADVE02000001.1"/>
</dbReference>
<gene>
    <name evidence="3" type="ORF">CQW49_20905</name>
</gene>
<dbReference type="EMBL" id="CP023737">
    <property type="protein sequence ID" value="ATQ70072.1"/>
    <property type="molecule type" value="Genomic_DNA"/>
</dbReference>
<name>A0A2D2D525_METT3</name>
<sequence length="236" mass="24936">MHELEPMMTMSGLRPKSTLLLAALAAWMATPASAQFFFQPFIGWSAHRFEEPATELAPQEVVELLARRGFRLAEPPRYVDDVIVAIGVDRRGGHVRFVLDADDGEILERRRLDKGVAQAPAPRTVAPHRHIVEQKRPAPPRRAAAKTPEPPKPRAATAHPPAPVRPAAPHVPPSEATKTPAAPAAATTHAPAPKAPESAPSAAAAAPKSPAPAAPTPETSAAAAPKPAAEWKAPSE</sequence>
<feature type="compositionally biased region" description="Pro residues" evidence="1">
    <location>
        <begin position="160"/>
        <end position="172"/>
    </location>
</feature>
<reference evidence="4" key="1">
    <citation type="submission" date="2017-10" db="EMBL/GenBank/DDBJ databases">
        <title>Completed PacBio SMRT sequence of Methylosinus trichosporium OB3b reveals presence of a third large plasmid.</title>
        <authorList>
            <person name="Charles T.C."/>
            <person name="Lynch M.D.J."/>
            <person name="Heil J.R."/>
            <person name="Cheng J."/>
        </authorList>
    </citation>
    <scope>NUCLEOTIDE SEQUENCE [LARGE SCALE GENOMIC DNA]</scope>
    <source>
        <strain evidence="4">OB3b</strain>
    </source>
</reference>
<feature type="signal peptide" evidence="2">
    <location>
        <begin position="1"/>
        <end position="34"/>
    </location>
</feature>
<evidence type="ECO:0000313" key="4">
    <source>
        <dbReference type="Proteomes" id="UP000230709"/>
    </source>
</evidence>
<feature type="compositionally biased region" description="Low complexity" evidence="1">
    <location>
        <begin position="216"/>
        <end position="236"/>
    </location>
</feature>
<protein>
    <recommendedName>
        <fullName evidence="5">PepSY domain-containing protein</fullName>
    </recommendedName>
</protein>
<keyword evidence="2" id="KW-0732">Signal</keyword>
<organism evidence="3 4">
    <name type="scientific">Methylosinus trichosporium (strain ATCC 35070 / NCIMB 11131 / UNIQEM 75 / OB3b)</name>
    <dbReference type="NCBI Taxonomy" id="595536"/>
    <lineage>
        <taxon>Bacteria</taxon>
        <taxon>Pseudomonadati</taxon>
        <taxon>Pseudomonadota</taxon>
        <taxon>Alphaproteobacteria</taxon>
        <taxon>Hyphomicrobiales</taxon>
        <taxon>Methylocystaceae</taxon>
        <taxon>Methylosinus</taxon>
    </lineage>
</organism>
<dbReference type="KEGG" id="mtw:CQW49_20905"/>
<evidence type="ECO:0000313" key="3">
    <source>
        <dbReference type="EMBL" id="ATQ70072.1"/>
    </source>
</evidence>
<dbReference type="AlphaFoldDB" id="A0A2D2D525"/>
<evidence type="ECO:0000256" key="1">
    <source>
        <dbReference type="SAM" id="MobiDB-lite"/>
    </source>
</evidence>